<dbReference type="SUPFAM" id="SSF53254">
    <property type="entry name" value="Phosphoglycerate mutase-like"/>
    <property type="match status" value="1"/>
</dbReference>
<gene>
    <name evidence="1" type="ORF">EBI00_01600</name>
</gene>
<dbReference type="PANTHER" id="PTHR48100">
    <property type="entry name" value="BROAD-SPECIFICITY PHOSPHATASE YOR283W-RELATED"/>
    <property type="match status" value="1"/>
</dbReference>
<dbReference type="Pfam" id="PF00300">
    <property type="entry name" value="His_Phos_1"/>
    <property type="match status" value="1"/>
</dbReference>
<name>A0A3M8Q9R8_9GAMM</name>
<dbReference type="CDD" id="cd07067">
    <property type="entry name" value="HP_PGM_like"/>
    <property type="match status" value="1"/>
</dbReference>
<evidence type="ECO:0000313" key="2">
    <source>
        <dbReference type="Proteomes" id="UP000280507"/>
    </source>
</evidence>
<organism evidence="1 2">
    <name type="scientific">Marinomonas hwangdonensis</name>
    <dbReference type="NCBI Taxonomy" id="1053647"/>
    <lineage>
        <taxon>Bacteria</taxon>
        <taxon>Pseudomonadati</taxon>
        <taxon>Pseudomonadota</taxon>
        <taxon>Gammaproteobacteria</taxon>
        <taxon>Oceanospirillales</taxon>
        <taxon>Oceanospirillaceae</taxon>
        <taxon>Marinomonas</taxon>
    </lineage>
</organism>
<dbReference type="Gene3D" id="3.40.50.1240">
    <property type="entry name" value="Phosphoglycerate mutase-like"/>
    <property type="match status" value="1"/>
</dbReference>
<dbReference type="InterPro" id="IPR013078">
    <property type="entry name" value="His_Pase_superF_clade-1"/>
</dbReference>
<dbReference type="OrthoDB" id="9783269at2"/>
<dbReference type="GO" id="GO:0016791">
    <property type="term" value="F:phosphatase activity"/>
    <property type="evidence" value="ECO:0007669"/>
    <property type="project" value="TreeGrafter"/>
</dbReference>
<dbReference type="InterPro" id="IPR029033">
    <property type="entry name" value="His_PPase_superfam"/>
</dbReference>
<dbReference type="RefSeq" id="WP_123094169.1">
    <property type="nucleotide sequence ID" value="NZ_RIZG01000001.1"/>
</dbReference>
<reference evidence="1 2" key="1">
    <citation type="journal article" date="2012" name="Int. J. Syst. Evol. Microbiol.">
        <title>Marinomonas hwangdonensis sp. nov., isolated from seawater.</title>
        <authorList>
            <person name="Jung Y.T."/>
            <person name="Oh T.K."/>
            <person name="Yoon J.H."/>
        </authorList>
    </citation>
    <scope>NUCLEOTIDE SEQUENCE [LARGE SCALE GENOMIC DNA]</scope>
    <source>
        <strain evidence="1 2">HDW-15</strain>
    </source>
</reference>
<dbReference type="AlphaFoldDB" id="A0A3M8Q9R8"/>
<sequence length="196" mass="21836">MNLYLIRHPKPDVKKGLCYGDMDVPLLEGWEVGALGLKNALSLDFSDPSNVVYHSPLSRASQLAMFLSDGHGHSIEALKELDFGHWEGLCWQDIPRQEIDLWAENIVHAAPYGGESLQVVADRVWEWWLSVRDLPMENCVVVAHSGVIKVFVSLLCQWPLAQCHRIDAGFSSVTELSVQGDFVVLKRLGAGDWVSA</sequence>
<evidence type="ECO:0000313" key="1">
    <source>
        <dbReference type="EMBL" id="RNF52828.1"/>
    </source>
</evidence>
<dbReference type="Proteomes" id="UP000280507">
    <property type="component" value="Unassembled WGS sequence"/>
</dbReference>
<keyword evidence="2" id="KW-1185">Reference proteome</keyword>
<dbReference type="EMBL" id="RIZG01000001">
    <property type="protein sequence ID" value="RNF52828.1"/>
    <property type="molecule type" value="Genomic_DNA"/>
</dbReference>
<accession>A0A3M8Q9R8</accession>
<proteinExistence type="predicted"/>
<dbReference type="InterPro" id="IPR050275">
    <property type="entry name" value="PGM_Phosphatase"/>
</dbReference>
<dbReference type="SMART" id="SM00855">
    <property type="entry name" value="PGAM"/>
    <property type="match status" value="1"/>
</dbReference>
<protein>
    <submittedName>
        <fullName evidence="1">Phosphoglycerate mutase</fullName>
    </submittedName>
</protein>
<comment type="caution">
    <text evidence="1">The sequence shown here is derived from an EMBL/GenBank/DDBJ whole genome shotgun (WGS) entry which is preliminary data.</text>
</comment>